<reference evidence="4 5" key="1">
    <citation type="journal article" date="2008" name="Nature">
        <title>The genome of the model beetle and pest Tribolium castaneum.</title>
        <authorList>
            <consortium name="Tribolium Genome Sequencing Consortium"/>
            <person name="Richards S."/>
            <person name="Gibbs R.A."/>
            <person name="Weinstock G.M."/>
            <person name="Brown S.J."/>
            <person name="Denell R."/>
            <person name="Beeman R.W."/>
            <person name="Gibbs R."/>
            <person name="Beeman R.W."/>
            <person name="Brown S.J."/>
            <person name="Bucher G."/>
            <person name="Friedrich M."/>
            <person name="Grimmelikhuijzen C.J."/>
            <person name="Klingler M."/>
            <person name="Lorenzen M."/>
            <person name="Richards S."/>
            <person name="Roth S."/>
            <person name="Schroder R."/>
            <person name="Tautz D."/>
            <person name="Zdobnov E.M."/>
            <person name="Muzny D."/>
            <person name="Gibbs R.A."/>
            <person name="Weinstock G.M."/>
            <person name="Attaway T."/>
            <person name="Bell S."/>
            <person name="Buhay C.J."/>
            <person name="Chandrabose M.N."/>
            <person name="Chavez D."/>
            <person name="Clerk-Blankenburg K.P."/>
            <person name="Cree A."/>
            <person name="Dao M."/>
            <person name="Davis C."/>
            <person name="Chacko J."/>
            <person name="Dinh H."/>
            <person name="Dugan-Rocha S."/>
            <person name="Fowler G."/>
            <person name="Garner T.T."/>
            <person name="Garnes J."/>
            <person name="Gnirke A."/>
            <person name="Hawes A."/>
            <person name="Hernandez J."/>
            <person name="Hines S."/>
            <person name="Holder M."/>
            <person name="Hume J."/>
            <person name="Jhangiani S.N."/>
            <person name="Joshi V."/>
            <person name="Khan Z.M."/>
            <person name="Jackson L."/>
            <person name="Kovar C."/>
            <person name="Kowis A."/>
            <person name="Lee S."/>
            <person name="Lewis L.R."/>
            <person name="Margolis J."/>
            <person name="Morgan M."/>
            <person name="Nazareth L.V."/>
            <person name="Nguyen N."/>
            <person name="Okwuonu G."/>
            <person name="Parker D."/>
            <person name="Richards S."/>
            <person name="Ruiz S.J."/>
            <person name="Santibanez J."/>
            <person name="Savard J."/>
            <person name="Scherer S.E."/>
            <person name="Schneider B."/>
            <person name="Sodergren E."/>
            <person name="Tautz D."/>
            <person name="Vattahil S."/>
            <person name="Villasana D."/>
            <person name="White C.S."/>
            <person name="Wright R."/>
            <person name="Park Y."/>
            <person name="Beeman R.W."/>
            <person name="Lord J."/>
            <person name="Oppert B."/>
            <person name="Lorenzen M."/>
            <person name="Brown S."/>
            <person name="Wang L."/>
            <person name="Savard J."/>
            <person name="Tautz D."/>
            <person name="Richards S."/>
            <person name="Weinstock G."/>
            <person name="Gibbs R.A."/>
            <person name="Liu Y."/>
            <person name="Worley K."/>
            <person name="Weinstock G."/>
            <person name="Elsik C.G."/>
            <person name="Reese J.T."/>
            <person name="Elhaik E."/>
            <person name="Landan G."/>
            <person name="Graur D."/>
            <person name="Arensburger P."/>
            <person name="Atkinson P."/>
            <person name="Beeman R.W."/>
            <person name="Beidler J."/>
            <person name="Brown S.J."/>
            <person name="Demuth J.P."/>
            <person name="Drury D.W."/>
            <person name="Du Y.Z."/>
            <person name="Fujiwara H."/>
            <person name="Lorenzen M."/>
            <person name="Maselli V."/>
            <person name="Osanai M."/>
            <person name="Park Y."/>
            <person name="Robertson H.M."/>
            <person name="Tu Z."/>
            <person name="Wang J.J."/>
            <person name="Wang S."/>
            <person name="Richards S."/>
            <person name="Song H."/>
            <person name="Zhang L."/>
            <person name="Sodergren E."/>
            <person name="Werner D."/>
            <person name="Stanke M."/>
            <person name="Morgenstern B."/>
            <person name="Solovyev V."/>
            <person name="Kosarev P."/>
            <person name="Brown G."/>
            <person name="Chen H.C."/>
            <person name="Ermolaeva O."/>
            <person name="Hlavina W."/>
            <person name="Kapustin Y."/>
            <person name="Kiryutin B."/>
            <person name="Kitts P."/>
            <person name="Maglott D."/>
            <person name="Pruitt K."/>
            <person name="Sapojnikov V."/>
            <person name="Souvorov A."/>
            <person name="Mackey A.J."/>
            <person name="Waterhouse R.M."/>
            <person name="Wyder S."/>
            <person name="Zdobnov E.M."/>
            <person name="Zdobnov E.M."/>
            <person name="Wyder S."/>
            <person name="Kriventseva E.V."/>
            <person name="Kadowaki T."/>
            <person name="Bork P."/>
            <person name="Aranda M."/>
            <person name="Bao R."/>
            <person name="Beermann A."/>
            <person name="Berns N."/>
            <person name="Bolognesi R."/>
            <person name="Bonneton F."/>
            <person name="Bopp D."/>
            <person name="Brown S.J."/>
            <person name="Bucher G."/>
            <person name="Butts T."/>
            <person name="Chaumot A."/>
            <person name="Denell R.E."/>
            <person name="Ferrier D.E."/>
            <person name="Friedrich M."/>
            <person name="Gordon C.M."/>
            <person name="Jindra M."/>
            <person name="Klingler M."/>
            <person name="Lan Q."/>
            <person name="Lattorff H.M."/>
            <person name="Laudet V."/>
            <person name="von Levetsow C."/>
            <person name="Liu Z."/>
            <person name="Lutz R."/>
            <person name="Lynch J.A."/>
            <person name="da Fonseca R.N."/>
            <person name="Posnien N."/>
            <person name="Reuter R."/>
            <person name="Roth S."/>
            <person name="Savard J."/>
            <person name="Schinko J.B."/>
            <person name="Schmitt C."/>
            <person name="Schoppmeier M."/>
            <person name="Schroder R."/>
            <person name="Shippy T.D."/>
            <person name="Simonnet F."/>
            <person name="Marques-Souza H."/>
            <person name="Tautz D."/>
            <person name="Tomoyasu Y."/>
            <person name="Trauner J."/>
            <person name="Van der Zee M."/>
            <person name="Vervoort M."/>
            <person name="Wittkopp N."/>
            <person name="Wimmer E.A."/>
            <person name="Yang X."/>
            <person name="Jones A.K."/>
            <person name="Sattelle D.B."/>
            <person name="Ebert P.R."/>
            <person name="Nelson D."/>
            <person name="Scott J.G."/>
            <person name="Beeman R.W."/>
            <person name="Muthukrishnan S."/>
            <person name="Kramer K.J."/>
            <person name="Arakane Y."/>
            <person name="Beeman R.W."/>
            <person name="Zhu Q."/>
            <person name="Hogenkamp D."/>
            <person name="Dixit R."/>
            <person name="Oppert B."/>
            <person name="Jiang H."/>
            <person name="Zou Z."/>
            <person name="Marshall J."/>
            <person name="Elpidina E."/>
            <person name="Vinokurov K."/>
            <person name="Oppert C."/>
            <person name="Zou Z."/>
            <person name="Evans J."/>
            <person name="Lu Z."/>
            <person name="Zhao P."/>
            <person name="Sumathipala N."/>
            <person name="Altincicek B."/>
            <person name="Vilcinskas A."/>
            <person name="Williams M."/>
            <person name="Hultmark D."/>
            <person name="Hetru C."/>
            <person name="Jiang H."/>
            <person name="Grimmelikhuijzen C.J."/>
            <person name="Hauser F."/>
            <person name="Cazzamali G."/>
            <person name="Williamson M."/>
            <person name="Park Y."/>
            <person name="Li B."/>
            <person name="Tanaka Y."/>
            <person name="Predel R."/>
            <person name="Neupert S."/>
            <person name="Schachtner J."/>
            <person name="Verleyen P."/>
            <person name="Raible F."/>
            <person name="Bork P."/>
            <person name="Friedrich M."/>
            <person name="Walden K.K."/>
            <person name="Robertson H.M."/>
            <person name="Angeli S."/>
            <person name="Foret S."/>
            <person name="Bucher G."/>
            <person name="Schuetz S."/>
            <person name="Maleszka R."/>
            <person name="Wimmer E.A."/>
            <person name="Beeman R.W."/>
            <person name="Lorenzen M."/>
            <person name="Tomoyasu Y."/>
            <person name="Miller S.C."/>
            <person name="Grossmann D."/>
            <person name="Bucher G."/>
        </authorList>
    </citation>
    <scope>NUCLEOTIDE SEQUENCE [LARGE SCALE GENOMIC DNA]</scope>
    <source>
        <strain evidence="4 5">Georgia GA2</strain>
    </source>
</reference>
<organism evidence="4 5">
    <name type="scientific">Tribolium castaneum</name>
    <name type="common">Red flour beetle</name>
    <dbReference type="NCBI Taxonomy" id="7070"/>
    <lineage>
        <taxon>Eukaryota</taxon>
        <taxon>Metazoa</taxon>
        <taxon>Ecdysozoa</taxon>
        <taxon>Arthropoda</taxon>
        <taxon>Hexapoda</taxon>
        <taxon>Insecta</taxon>
        <taxon>Pterygota</taxon>
        <taxon>Neoptera</taxon>
        <taxon>Endopterygota</taxon>
        <taxon>Coleoptera</taxon>
        <taxon>Polyphaga</taxon>
        <taxon>Cucujiformia</taxon>
        <taxon>Tenebrionidae</taxon>
        <taxon>Tenebrionidae incertae sedis</taxon>
        <taxon>Tribolium</taxon>
    </lineage>
</organism>
<evidence type="ECO:0000256" key="1">
    <source>
        <dbReference type="SAM" id="MobiDB-lite"/>
    </source>
</evidence>
<evidence type="ECO:0000313" key="5">
    <source>
        <dbReference type="Proteomes" id="UP000007266"/>
    </source>
</evidence>
<dbReference type="AlphaFoldDB" id="A0A139WNQ1"/>
<feature type="transmembrane region" description="Helical" evidence="2">
    <location>
        <begin position="140"/>
        <end position="159"/>
    </location>
</feature>
<feature type="region of interest" description="Disordered" evidence="1">
    <location>
        <begin position="68"/>
        <end position="89"/>
    </location>
</feature>
<dbReference type="EMBL" id="KQ971307">
    <property type="protein sequence ID" value="KYB29554.1"/>
    <property type="molecule type" value="Genomic_DNA"/>
</dbReference>
<evidence type="ECO:0000313" key="4">
    <source>
        <dbReference type="EMBL" id="KYB29554.1"/>
    </source>
</evidence>
<keyword evidence="2" id="KW-0812">Transmembrane</keyword>
<evidence type="ECO:0000256" key="3">
    <source>
        <dbReference type="SAM" id="SignalP"/>
    </source>
</evidence>
<feature type="chain" id="PRO_5007300270" evidence="3">
    <location>
        <begin position="18"/>
        <end position="215"/>
    </location>
</feature>
<dbReference type="InParanoid" id="A0A139WNQ1"/>
<dbReference type="STRING" id="7070.A0A139WNQ1"/>
<keyword evidence="5" id="KW-1185">Reference proteome</keyword>
<keyword evidence="2" id="KW-0472">Membrane</keyword>
<feature type="region of interest" description="Disordered" evidence="1">
    <location>
        <begin position="190"/>
        <end position="215"/>
    </location>
</feature>
<gene>
    <name evidence="4" type="primary">AUGUSTUS-3.0.2_31770</name>
    <name evidence="4" type="ORF">TcasGA2_TC031770</name>
</gene>
<proteinExistence type="predicted"/>
<feature type="compositionally biased region" description="Polar residues" evidence="1">
    <location>
        <begin position="192"/>
        <end position="203"/>
    </location>
</feature>
<protein>
    <submittedName>
        <fullName evidence="4">Uncharacterized protein</fullName>
    </submittedName>
</protein>
<keyword evidence="2" id="KW-1133">Transmembrane helix</keyword>
<evidence type="ECO:0000256" key="2">
    <source>
        <dbReference type="SAM" id="Phobius"/>
    </source>
</evidence>
<feature type="compositionally biased region" description="Low complexity" evidence="1">
    <location>
        <begin position="68"/>
        <end position="77"/>
    </location>
</feature>
<name>A0A139WNQ1_TRICA</name>
<dbReference type="Proteomes" id="UP000007266">
    <property type="component" value="Linkage group 1"/>
</dbReference>
<sequence length="215" mass="22424">MFSKVFLCCVLLAVAFAMPHVREARSPHLFKKKPILGNLFGGGGGGGYGGGYGGGGYYHPQPVHTGSASVAASSSGSSGHGHGGGSQSQSQSAAIAIGPYSVALSQSQSQASGGGGSGKWYSKFSVFSPILAAPFKMKHFFTLIFLVVVFICACYTAPADTEDTTKDSKSAFGPAFDEIVVESHLTVRPKSNARQARTQNGTTEAPKIRTKREIR</sequence>
<accession>A0A139WNQ1</accession>
<keyword evidence="3" id="KW-0732">Signal</keyword>
<feature type="signal peptide" evidence="3">
    <location>
        <begin position="1"/>
        <end position="17"/>
    </location>
</feature>
<reference evidence="4 5" key="2">
    <citation type="journal article" date="2010" name="Nucleic Acids Res.">
        <title>BeetleBase in 2010: revisions to provide comprehensive genomic information for Tribolium castaneum.</title>
        <authorList>
            <person name="Kim H.S."/>
            <person name="Murphy T."/>
            <person name="Xia J."/>
            <person name="Caragea D."/>
            <person name="Park Y."/>
            <person name="Beeman R.W."/>
            <person name="Lorenzen M.D."/>
            <person name="Butcher S."/>
            <person name="Manak J.R."/>
            <person name="Brown S.J."/>
        </authorList>
    </citation>
    <scope>GENOME REANNOTATION</scope>
    <source>
        <strain evidence="4 5">Georgia GA2</strain>
    </source>
</reference>